<dbReference type="InterPro" id="IPR018612">
    <property type="entry name" value="NSRP1_N"/>
</dbReference>
<dbReference type="AlphaFoldDB" id="A0A2T2P8M4"/>
<sequence>KRKPLFDDDDEDVTSKAKAADGGQEIGELNFEDTLAPMKESEKLAPRPKLKGVPAGPPTRKPKAREGDPTVTGNSASTREADRRAKEALELDASVYEYDRVYDALHAKSAAKKATEREDTEQGKSKYMDKLFEQAETRKKDQLRAKDKLLKREREAEGDAFADKEKFVTGAYKAQQEEVKKAEEEEKKRQEAEEERRKKFGMQNFHKQMLMEQEKRHQEAVEAAAEAMKSGVKVEVEEEPKEKTDAELARELSEKGQKVVLNEEGQVVDRRELLQAGLNIVAKPKSTSNTSANQKPATAQPKYQGRSAVQRGVRERQTQMISEQIEQAAKRKAEEEAEELAKLQQANKSQKTSDDIKSAKERYLERKRQKEAAAKAA</sequence>
<name>A0A2T2P8M4_CORCC</name>
<feature type="compositionally biased region" description="Basic and acidic residues" evidence="3">
    <location>
        <begin position="175"/>
        <end position="197"/>
    </location>
</feature>
<gene>
    <name evidence="5" type="ORF">BS50DRAFT_467815</name>
</gene>
<organism evidence="5 6">
    <name type="scientific">Corynespora cassiicola Philippines</name>
    <dbReference type="NCBI Taxonomy" id="1448308"/>
    <lineage>
        <taxon>Eukaryota</taxon>
        <taxon>Fungi</taxon>
        <taxon>Dikarya</taxon>
        <taxon>Ascomycota</taxon>
        <taxon>Pezizomycotina</taxon>
        <taxon>Dothideomycetes</taxon>
        <taxon>Pleosporomycetidae</taxon>
        <taxon>Pleosporales</taxon>
        <taxon>Corynesporascaceae</taxon>
        <taxon>Corynespora</taxon>
    </lineage>
</organism>
<feature type="non-terminal residue" evidence="5">
    <location>
        <position position="377"/>
    </location>
</feature>
<evidence type="ECO:0000256" key="1">
    <source>
        <dbReference type="ARBA" id="ARBA00010126"/>
    </source>
</evidence>
<dbReference type="PANTHER" id="PTHR47845:SF1">
    <property type="entry name" value="NUCLEAR SPECKLE SPLICING REGULATORY PROTEIN 1 HOMOLOG"/>
    <property type="match status" value="1"/>
</dbReference>
<feature type="compositionally biased region" description="Basic and acidic residues" evidence="3">
    <location>
        <begin position="232"/>
        <end position="250"/>
    </location>
</feature>
<dbReference type="Proteomes" id="UP000240883">
    <property type="component" value="Unassembled WGS sequence"/>
</dbReference>
<feature type="domain" description="Nuclear speckle splicing regulatory protein 1 N-terminal" evidence="4">
    <location>
        <begin position="83"/>
        <end position="199"/>
    </location>
</feature>
<dbReference type="OrthoDB" id="446635at2759"/>
<evidence type="ECO:0000256" key="2">
    <source>
        <dbReference type="ARBA" id="ARBA00023054"/>
    </source>
</evidence>
<comment type="similarity">
    <text evidence="1">Belongs to the NSRP1 family.</text>
</comment>
<dbReference type="Pfam" id="PF09745">
    <property type="entry name" value="NSRP1_N"/>
    <property type="match status" value="1"/>
</dbReference>
<feature type="region of interest" description="Disordered" evidence="3">
    <location>
        <begin position="231"/>
        <end position="250"/>
    </location>
</feature>
<dbReference type="PANTHER" id="PTHR47845">
    <property type="entry name" value="NUCLEAR SPECKLE SPLICING REGULATORY PROTEIN 1 HOMOLOG"/>
    <property type="match status" value="1"/>
</dbReference>
<feature type="compositionally biased region" description="Basic and acidic residues" evidence="3">
    <location>
        <begin position="351"/>
        <end position="377"/>
    </location>
</feature>
<feature type="compositionally biased region" description="Polar residues" evidence="3">
    <location>
        <begin position="285"/>
        <end position="297"/>
    </location>
</feature>
<protein>
    <recommendedName>
        <fullName evidence="4">Nuclear speckle splicing regulatory protein 1 N-terminal domain-containing protein</fullName>
    </recommendedName>
</protein>
<keyword evidence="6" id="KW-1185">Reference proteome</keyword>
<feature type="region of interest" description="Disordered" evidence="3">
    <location>
        <begin position="1"/>
        <end position="85"/>
    </location>
</feature>
<feature type="region of interest" description="Disordered" evidence="3">
    <location>
        <begin position="280"/>
        <end position="377"/>
    </location>
</feature>
<dbReference type="InterPro" id="IPR053246">
    <property type="entry name" value="NS_splicing_regulatory_protein"/>
</dbReference>
<reference evidence="5 6" key="1">
    <citation type="journal article" date="2018" name="Front. Microbiol.">
        <title>Genome-Wide Analysis of Corynespora cassiicola Leaf Fall Disease Putative Effectors.</title>
        <authorList>
            <person name="Lopez D."/>
            <person name="Ribeiro S."/>
            <person name="Label P."/>
            <person name="Fumanal B."/>
            <person name="Venisse J.S."/>
            <person name="Kohler A."/>
            <person name="de Oliveira R.R."/>
            <person name="Labutti K."/>
            <person name="Lipzen A."/>
            <person name="Lail K."/>
            <person name="Bauer D."/>
            <person name="Ohm R.A."/>
            <person name="Barry K.W."/>
            <person name="Spatafora J."/>
            <person name="Grigoriev I.V."/>
            <person name="Martin F.M."/>
            <person name="Pujade-Renaud V."/>
        </authorList>
    </citation>
    <scope>NUCLEOTIDE SEQUENCE [LARGE SCALE GENOMIC DNA]</scope>
    <source>
        <strain evidence="5 6">Philippines</strain>
    </source>
</reference>
<evidence type="ECO:0000313" key="6">
    <source>
        <dbReference type="Proteomes" id="UP000240883"/>
    </source>
</evidence>
<evidence type="ECO:0000256" key="3">
    <source>
        <dbReference type="SAM" id="MobiDB-lite"/>
    </source>
</evidence>
<dbReference type="STRING" id="1448308.A0A2T2P8M4"/>
<dbReference type="EMBL" id="KZ678128">
    <property type="protein sequence ID" value="PSN74000.1"/>
    <property type="molecule type" value="Genomic_DNA"/>
</dbReference>
<evidence type="ECO:0000259" key="4">
    <source>
        <dbReference type="Pfam" id="PF09745"/>
    </source>
</evidence>
<keyword evidence="2" id="KW-0175">Coiled coil</keyword>
<dbReference type="GO" id="GO:0000381">
    <property type="term" value="P:regulation of alternative mRNA splicing, via spliceosome"/>
    <property type="evidence" value="ECO:0007669"/>
    <property type="project" value="InterPro"/>
</dbReference>
<feature type="non-terminal residue" evidence="5">
    <location>
        <position position="1"/>
    </location>
</feature>
<evidence type="ECO:0000313" key="5">
    <source>
        <dbReference type="EMBL" id="PSN74000.1"/>
    </source>
</evidence>
<feature type="region of interest" description="Disordered" evidence="3">
    <location>
        <begin position="175"/>
        <end position="204"/>
    </location>
</feature>
<accession>A0A2T2P8M4</accession>
<proteinExistence type="inferred from homology"/>